<sequence length="150" mass="16581">MACQSPRNARRWHTAARLSPVTSPLRCRRMCMCRVHLGLARMALTWEIGGPQCDLARPPEPQTQDSVDLIPPIVVMSNNGHYCTDPSSHDIQSQAQIISFSGNDGLLTPSLPSICTSAAIRNNEPFSLGSMMLHLRKPVIQPPNNRHTEC</sequence>
<keyword evidence="2" id="KW-1185">Reference proteome</keyword>
<dbReference type="EMBL" id="VDMD01000013">
    <property type="protein sequence ID" value="TRM62299.1"/>
    <property type="molecule type" value="Genomic_DNA"/>
</dbReference>
<proteinExistence type="predicted"/>
<comment type="caution">
    <text evidence="1">The sequence shown here is derived from an EMBL/GenBank/DDBJ whole genome shotgun (WGS) entry which is preliminary data.</text>
</comment>
<name>A0A550CBY3_9AGAR</name>
<evidence type="ECO:0000313" key="1">
    <source>
        <dbReference type="EMBL" id="TRM62299.1"/>
    </source>
</evidence>
<reference evidence="1 2" key="1">
    <citation type="journal article" date="2019" name="New Phytol.">
        <title>Comparative genomics reveals unique wood-decay strategies and fruiting body development in the Schizophyllaceae.</title>
        <authorList>
            <person name="Almasi E."/>
            <person name="Sahu N."/>
            <person name="Krizsan K."/>
            <person name="Balint B."/>
            <person name="Kovacs G.M."/>
            <person name="Kiss B."/>
            <person name="Cseklye J."/>
            <person name="Drula E."/>
            <person name="Henrissat B."/>
            <person name="Nagy I."/>
            <person name="Chovatia M."/>
            <person name="Adam C."/>
            <person name="LaButti K."/>
            <person name="Lipzen A."/>
            <person name="Riley R."/>
            <person name="Grigoriev I.V."/>
            <person name="Nagy L.G."/>
        </authorList>
    </citation>
    <scope>NUCLEOTIDE SEQUENCE [LARGE SCALE GENOMIC DNA]</scope>
    <source>
        <strain evidence="1 2">NL-1724</strain>
    </source>
</reference>
<accession>A0A550CBY3</accession>
<protein>
    <submittedName>
        <fullName evidence="1">Uncharacterized protein</fullName>
    </submittedName>
</protein>
<dbReference type="Proteomes" id="UP000320762">
    <property type="component" value="Unassembled WGS sequence"/>
</dbReference>
<organism evidence="1 2">
    <name type="scientific">Schizophyllum amplum</name>
    <dbReference type="NCBI Taxonomy" id="97359"/>
    <lineage>
        <taxon>Eukaryota</taxon>
        <taxon>Fungi</taxon>
        <taxon>Dikarya</taxon>
        <taxon>Basidiomycota</taxon>
        <taxon>Agaricomycotina</taxon>
        <taxon>Agaricomycetes</taxon>
        <taxon>Agaricomycetidae</taxon>
        <taxon>Agaricales</taxon>
        <taxon>Schizophyllaceae</taxon>
        <taxon>Schizophyllum</taxon>
    </lineage>
</organism>
<gene>
    <name evidence="1" type="ORF">BD626DRAFT_59517</name>
</gene>
<dbReference type="AlphaFoldDB" id="A0A550CBY3"/>
<evidence type="ECO:0000313" key="2">
    <source>
        <dbReference type="Proteomes" id="UP000320762"/>
    </source>
</evidence>